<proteinExistence type="predicted"/>
<organism evidence="1 2">
    <name type="scientific">Xylaria bambusicola</name>
    <dbReference type="NCBI Taxonomy" id="326684"/>
    <lineage>
        <taxon>Eukaryota</taxon>
        <taxon>Fungi</taxon>
        <taxon>Dikarya</taxon>
        <taxon>Ascomycota</taxon>
        <taxon>Pezizomycotina</taxon>
        <taxon>Sordariomycetes</taxon>
        <taxon>Xylariomycetidae</taxon>
        <taxon>Xylariales</taxon>
        <taxon>Xylariaceae</taxon>
        <taxon>Xylaria</taxon>
    </lineage>
</organism>
<evidence type="ECO:0000313" key="2">
    <source>
        <dbReference type="Proteomes" id="UP001305414"/>
    </source>
</evidence>
<accession>A0AAN7UDP2</accession>
<protein>
    <submittedName>
        <fullName evidence="1">Uncharacterized protein</fullName>
    </submittedName>
</protein>
<name>A0AAN7UDP2_9PEZI</name>
<reference evidence="1 2" key="1">
    <citation type="submission" date="2023-10" db="EMBL/GenBank/DDBJ databases">
        <title>Draft genome sequence of Xylaria bambusicola isolate GMP-LS, the root and basal stem rot pathogen of sugarcane in Indonesia.</title>
        <authorList>
            <person name="Selvaraj P."/>
            <person name="Muralishankar V."/>
            <person name="Muruganantham S."/>
            <person name="Sp S."/>
            <person name="Haryani S."/>
            <person name="Lau K.J.X."/>
            <person name="Naqvi N.I."/>
        </authorList>
    </citation>
    <scope>NUCLEOTIDE SEQUENCE [LARGE SCALE GENOMIC DNA]</scope>
    <source>
        <strain evidence="1">GMP-LS</strain>
    </source>
</reference>
<keyword evidence="2" id="KW-1185">Reference proteome</keyword>
<gene>
    <name evidence="1" type="ORF">RRF57_002458</name>
</gene>
<dbReference type="EMBL" id="JAWHQM010000004">
    <property type="protein sequence ID" value="KAK5626743.1"/>
    <property type="molecule type" value="Genomic_DNA"/>
</dbReference>
<evidence type="ECO:0000313" key="1">
    <source>
        <dbReference type="EMBL" id="KAK5626743.1"/>
    </source>
</evidence>
<comment type="caution">
    <text evidence="1">The sequence shown here is derived from an EMBL/GenBank/DDBJ whole genome shotgun (WGS) entry which is preliminary data.</text>
</comment>
<dbReference type="Proteomes" id="UP001305414">
    <property type="component" value="Unassembled WGS sequence"/>
</dbReference>
<sequence length="134" mass="15052">MSHAYITQHEWCLAAWKDKDAIFLRVAKPGNRRAETQVTLGAYEQSPNCCGDFDCISNGTDDRLADNSTTTVVTGSNRWQSSAKFIETLSLAPEVIGRFVSLCTWTGYGWDSSKWCFEVLLQYYLLLDHDGIAT</sequence>
<dbReference type="AlphaFoldDB" id="A0AAN7UDP2"/>